<comment type="caution">
    <text evidence="2">The sequence shown here is derived from an EMBL/GenBank/DDBJ whole genome shotgun (WGS) entry which is preliminary data.</text>
</comment>
<dbReference type="PATRIC" id="fig|1227455.4.peg.2374"/>
<dbReference type="EMBL" id="AOMD01000025">
    <property type="protein sequence ID" value="EMA44164.1"/>
    <property type="molecule type" value="Genomic_DNA"/>
</dbReference>
<reference evidence="2 3" key="1">
    <citation type="journal article" date="2014" name="PLoS Genet.">
        <title>Phylogenetically driven sequencing of extremely halophilic archaea reveals strategies for static and dynamic osmo-response.</title>
        <authorList>
            <person name="Becker E.A."/>
            <person name="Seitzer P.M."/>
            <person name="Tritt A."/>
            <person name="Larsen D."/>
            <person name="Krusor M."/>
            <person name="Yao A.I."/>
            <person name="Wu D."/>
            <person name="Madern D."/>
            <person name="Eisen J.A."/>
            <person name="Darling A.E."/>
            <person name="Facciotti M.T."/>
        </authorList>
    </citation>
    <scope>NUCLEOTIDE SEQUENCE [LARGE SCALE GENOMIC DNA]</scope>
    <source>
        <strain evidence="2 3">DSM 5350</strain>
    </source>
</reference>
<name>M0MHJ0_9EURY</name>
<dbReference type="Pfam" id="PF19102">
    <property type="entry name" value="DUF5789"/>
    <property type="match status" value="1"/>
</dbReference>
<protein>
    <recommendedName>
        <fullName evidence="4">DUF2795 domain-containing protein</fullName>
    </recommendedName>
</protein>
<evidence type="ECO:0000256" key="1">
    <source>
        <dbReference type="SAM" id="MobiDB-lite"/>
    </source>
</evidence>
<dbReference type="InParanoid" id="M0MHJ0"/>
<evidence type="ECO:0000313" key="3">
    <source>
        <dbReference type="Proteomes" id="UP000011669"/>
    </source>
</evidence>
<feature type="region of interest" description="Disordered" evidence="1">
    <location>
        <begin position="1"/>
        <end position="23"/>
    </location>
</feature>
<organism evidence="2 3">
    <name type="scientific">Halococcus saccharolyticus DSM 5350</name>
    <dbReference type="NCBI Taxonomy" id="1227455"/>
    <lineage>
        <taxon>Archaea</taxon>
        <taxon>Methanobacteriati</taxon>
        <taxon>Methanobacteriota</taxon>
        <taxon>Stenosarchaea group</taxon>
        <taxon>Halobacteria</taxon>
        <taxon>Halobacteriales</taxon>
        <taxon>Halococcaceae</taxon>
        <taxon>Halococcus</taxon>
    </lineage>
</organism>
<sequence length="108" mass="12030">MTDEDDAREHGIEFGDVEDELESMDYPVDHETVIERHGDAEIGLPDRSTPLEDLLEPLQDEDQTYQDADELTTMIKNMVDADAVGREGYSDRGPSTEPDSNGDDAESL</sequence>
<proteinExistence type="predicted"/>
<dbReference type="Proteomes" id="UP000011669">
    <property type="component" value="Unassembled WGS sequence"/>
</dbReference>
<keyword evidence="3" id="KW-1185">Reference proteome</keyword>
<accession>M0MHJ0</accession>
<dbReference type="RefSeq" id="WP_006078175.1">
    <property type="nucleotide sequence ID" value="NZ_AOMD01000025.1"/>
</dbReference>
<dbReference type="InterPro" id="IPR043899">
    <property type="entry name" value="DUF5789"/>
</dbReference>
<gene>
    <name evidence="2" type="ORF">C449_11578</name>
</gene>
<dbReference type="AlphaFoldDB" id="M0MHJ0"/>
<feature type="region of interest" description="Disordered" evidence="1">
    <location>
        <begin position="82"/>
        <end position="108"/>
    </location>
</feature>
<dbReference type="OrthoDB" id="317850at2157"/>
<evidence type="ECO:0000313" key="2">
    <source>
        <dbReference type="EMBL" id="EMA44164.1"/>
    </source>
</evidence>
<evidence type="ECO:0008006" key="4">
    <source>
        <dbReference type="Google" id="ProtNLM"/>
    </source>
</evidence>